<evidence type="ECO:0000313" key="2">
    <source>
        <dbReference type="EnsemblFungi" id="FOXG_00914P0"/>
    </source>
</evidence>
<evidence type="ECO:0000313" key="3">
    <source>
        <dbReference type="Proteomes" id="UP000002489"/>
    </source>
</evidence>
<accession>A0A0D2XAJ8</accession>
<evidence type="ECO:0000256" key="1">
    <source>
        <dbReference type="SAM" id="MobiDB-lite"/>
    </source>
</evidence>
<protein>
    <submittedName>
        <fullName evidence="2">Uncharacterized protein</fullName>
    </submittedName>
</protein>
<organism evidence="2 3">
    <name type="scientific">Fusarium oxysporum (strain Fo5176)</name>
    <name type="common">Fusarium vascular wilt</name>
    <dbReference type="NCBI Taxonomy" id="660025"/>
    <lineage>
        <taxon>Eukaryota</taxon>
        <taxon>Fungi</taxon>
        <taxon>Dikarya</taxon>
        <taxon>Ascomycota</taxon>
        <taxon>Pezizomycotina</taxon>
        <taxon>Sordariomycetes</taxon>
        <taxon>Hypocreomycetidae</taxon>
        <taxon>Hypocreales</taxon>
        <taxon>Nectriaceae</taxon>
        <taxon>Fusarium</taxon>
        <taxon>Fusarium oxysporum species complex</taxon>
    </lineage>
</organism>
<dbReference type="Proteomes" id="UP000002489">
    <property type="component" value="Unassembled WGS sequence"/>
</dbReference>
<name>A0A0D2XAJ8_FUSOF</name>
<dbReference type="EnsemblFungi" id="FOXG_00914T0">
    <property type="protein sequence ID" value="FOXG_00914P0"/>
    <property type="gene ID" value="FOXG_00914"/>
</dbReference>
<proteinExistence type="predicted"/>
<feature type="region of interest" description="Disordered" evidence="1">
    <location>
        <begin position="1"/>
        <end position="25"/>
    </location>
</feature>
<reference evidence="2" key="2">
    <citation type="submission" date="2025-08" db="UniProtKB">
        <authorList>
            <consortium name="EnsemblFungi"/>
        </authorList>
    </citation>
    <scope>IDENTIFICATION</scope>
    <source>
        <strain evidence="2">4287 / CBS 123668 / FGSC 9935 / NRRL 34936</strain>
    </source>
</reference>
<reference evidence="3" key="1">
    <citation type="journal article" date="2012" name="Mol. Plant Microbe Interact.">
        <title>A highly conserved effector in Fusarium oxysporum is required for full virulence on Arabidopsis.</title>
        <authorList>
            <person name="Thatcher L.F."/>
            <person name="Gardiner D.M."/>
            <person name="Kazan K."/>
            <person name="Manners J."/>
        </authorList>
    </citation>
    <scope>NUCLEOTIDE SEQUENCE [LARGE SCALE GENOMIC DNA]</scope>
    <source>
        <strain evidence="3">Fo5176</strain>
    </source>
</reference>
<dbReference type="AlphaFoldDB" id="A0A0D2XAJ8"/>
<sequence>MKSLANLETEEVKRRPRMHQHRSLAVDKKDTPRILGHRRLWTDQLY</sequence>